<dbReference type="SUPFAM" id="SSF53098">
    <property type="entry name" value="Ribonuclease H-like"/>
    <property type="match status" value="1"/>
</dbReference>
<dbReference type="PANTHER" id="PTHR30231:SF42">
    <property type="entry name" value="EXONUCLEASE"/>
    <property type="match status" value="1"/>
</dbReference>
<dbReference type="PANTHER" id="PTHR30231">
    <property type="entry name" value="DNA POLYMERASE III SUBUNIT EPSILON"/>
    <property type="match status" value="1"/>
</dbReference>
<keyword evidence="5" id="KW-1185">Reference proteome</keyword>
<accession>A0A1X7K6X0</accession>
<dbReference type="CDD" id="cd17748">
    <property type="entry name" value="BRCT_DNA_ligase_like"/>
    <property type="match status" value="1"/>
</dbReference>
<comment type="function">
    <text evidence="1">DNA polymerase III is a complex, multichain enzyme responsible for most of the replicative synthesis in bacteria. The epsilon subunit contain the editing function and is a proofreading 3'-5' exonuclease.</text>
</comment>
<dbReference type="Proteomes" id="UP000193228">
    <property type="component" value="Unassembled WGS sequence"/>
</dbReference>
<dbReference type="Gene3D" id="3.30.420.10">
    <property type="entry name" value="Ribonuclease H-like superfamily/Ribonuclease H"/>
    <property type="match status" value="1"/>
</dbReference>
<dbReference type="GO" id="GO:0006259">
    <property type="term" value="P:DNA metabolic process"/>
    <property type="evidence" value="ECO:0007669"/>
    <property type="project" value="UniProtKB-ARBA"/>
</dbReference>
<dbReference type="GO" id="GO:0008408">
    <property type="term" value="F:3'-5' exonuclease activity"/>
    <property type="evidence" value="ECO:0007669"/>
    <property type="project" value="TreeGrafter"/>
</dbReference>
<evidence type="ECO:0000313" key="4">
    <source>
        <dbReference type="EMBL" id="SMG36535.1"/>
    </source>
</evidence>
<dbReference type="STRING" id="1515439.SAMN06265784_103408"/>
<feature type="domain" description="Exonuclease" evidence="3">
    <location>
        <begin position="102"/>
        <end position="266"/>
    </location>
</feature>
<dbReference type="CDD" id="cd06130">
    <property type="entry name" value="DNA_pol_III_epsilon_like"/>
    <property type="match status" value="1"/>
</dbReference>
<dbReference type="InterPro" id="IPR036420">
    <property type="entry name" value="BRCT_dom_sf"/>
</dbReference>
<dbReference type="AlphaFoldDB" id="A0A1X7K6X0"/>
<dbReference type="InterPro" id="IPR036397">
    <property type="entry name" value="RNaseH_sf"/>
</dbReference>
<dbReference type="GO" id="GO:0003676">
    <property type="term" value="F:nucleic acid binding"/>
    <property type="evidence" value="ECO:0007669"/>
    <property type="project" value="InterPro"/>
</dbReference>
<dbReference type="Gene3D" id="3.40.50.10190">
    <property type="entry name" value="BRCT domain"/>
    <property type="match status" value="1"/>
</dbReference>
<evidence type="ECO:0000256" key="2">
    <source>
        <dbReference type="ARBA" id="ARBA00026073"/>
    </source>
</evidence>
<gene>
    <name evidence="4" type="ORF">SAMN06265784_103408</name>
</gene>
<evidence type="ECO:0000256" key="1">
    <source>
        <dbReference type="ARBA" id="ARBA00025483"/>
    </source>
</evidence>
<dbReference type="SMART" id="SM00479">
    <property type="entry name" value="EXOIII"/>
    <property type="match status" value="1"/>
</dbReference>
<name>A0A1X7K6X0_9BURK</name>
<dbReference type="Pfam" id="PF00929">
    <property type="entry name" value="RNase_T"/>
    <property type="match status" value="1"/>
</dbReference>
<sequence length="388" mass="42805">MRRRHLQNGRFTLRIMETARAGIIPSLAGHISDYGGVKGVTGGEKPRGMPLKGKPRLDFCYLRCRSASILSPLEYQQILQSLVWGICPSLIYNGIPTIMSQKFVAIDFETANADLASICQIGVVTFEDGRVVESWAALVNPQDYFDWVNVEIHGIDETTVKDAPTFPQLYSALRQRLENQIVVSHTAFDRTALFQAATKHNLSHIFCQWLDSARVVRRAWTEWSKKGYGLTNVCGKLGIAFTAHEAVEDARAAGEVLLYAIEATGIELESWMSRVHQPIDPATVAPIAMQGDPDGVLAGEEIVFTGALTLPRREAAALAAKAGCDVASNVRKTTTLLIVGDQDVQKLAGHERSIKHRKAEDLIAKGQVIRILKEGDFIEMLNLADREK</sequence>
<organism evidence="4 5">
    <name type="scientific">Paraburkholderia susongensis</name>
    <dbReference type="NCBI Taxonomy" id="1515439"/>
    <lineage>
        <taxon>Bacteria</taxon>
        <taxon>Pseudomonadati</taxon>
        <taxon>Pseudomonadota</taxon>
        <taxon>Betaproteobacteria</taxon>
        <taxon>Burkholderiales</taxon>
        <taxon>Burkholderiaceae</taxon>
        <taxon>Paraburkholderia</taxon>
    </lineage>
</organism>
<evidence type="ECO:0000313" key="5">
    <source>
        <dbReference type="Proteomes" id="UP000193228"/>
    </source>
</evidence>
<dbReference type="InterPro" id="IPR013520">
    <property type="entry name" value="Ribonucl_H"/>
</dbReference>
<reference evidence="5" key="1">
    <citation type="submission" date="2017-04" db="EMBL/GenBank/DDBJ databases">
        <authorList>
            <person name="Varghese N."/>
            <person name="Submissions S."/>
        </authorList>
    </citation>
    <scope>NUCLEOTIDE SEQUENCE [LARGE SCALE GENOMIC DNA]</scope>
    <source>
        <strain evidence="5">LMG 29540</strain>
    </source>
</reference>
<dbReference type="GO" id="GO:0005829">
    <property type="term" value="C:cytosol"/>
    <property type="evidence" value="ECO:0007669"/>
    <property type="project" value="TreeGrafter"/>
</dbReference>
<comment type="subunit">
    <text evidence="2">DNA polymerase III contains a core (composed of alpha, epsilon and theta chains) that associates with a tau subunit. This core dimerizes to form the POLIII' complex. PolIII' associates with the gamma complex (composed of gamma, delta, delta', psi and chi chains) and with the beta chain to form the complete DNA polymerase III complex.</text>
</comment>
<protein>
    <submittedName>
        <fullName evidence="4">DNA polymerase-3 subunit epsilon</fullName>
    </submittedName>
</protein>
<proteinExistence type="predicted"/>
<dbReference type="FunFam" id="3.30.420.10:FF:000045">
    <property type="entry name" value="3'-5' exonuclease DinG"/>
    <property type="match status" value="1"/>
</dbReference>
<dbReference type="InterPro" id="IPR012337">
    <property type="entry name" value="RNaseH-like_sf"/>
</dbReference>
<dbReference type="EMBL" id="FXAT01000003">
    <property type="protein sequence ID" value="SMG36535.1"/>
    <property type="molecule type" value="Genomic_DNA"/>
</dbReference>
<evidence type="ECO:0000259" key="3">
    <source>
        <dbReference type="SMART" id="SM00479"/>
    </source>
</evidence>
<dbReference type="SUPFAM" id="SSF52113">
    <property type="entry name" value="BRCT domain"/>
    <property type="match status" value="1"/>
</dbReference>